<reference evidence="1 2" key="1">
    <citation type="submission" date="2020-01" db="EMBL/GenBank/DDBJ databases">
        <title>Genome analysis of Anaerocolumna sp. CBA3638.</title>
        <authorList>
            <person name="Kim J."/>
            <person name="Roh S.W."/>
        </authorList>
    </citation>
    <scope>NUCLEOTIDE SEQUENCE [LARGE SCALE GENOMIC DNA]</scope>
    <source>
        <strain evidence="1 2">CBA3638</strain>
    </source>
</reference>
<dbReference type="Proteomes" id="UP000464314">
    <property type="component" value="Chromosome"/>
</dbReference>
<dbReference type="KEGG" id="anr:Ana3638_20245"/>
<accession>A0A6P1TQR3</accession>
<keyword evidence="2" id="KW-1185">Reference proteome</keyword>
<proteinExistence type="predicted"/>
<evidence type="ECO:0000313" key="2">
    <source>
        <dbReference type="Proteomes" id="UP000464314"/>
    </source>
</evidence>
<organism evidence="1 2">
    <name type="scientific">Anaerocolumna sedimenticola</name>
    <dbReference type="NCBI Taxonomy" id="2696063"/>
    <lineage>
        <taxon>Bacteria</taxon>
        <taxon>Bacillati</taxon>
        <taxon>Bacillota</taxon>
        <taxon>Clostridia</taxon>
        <taxon>Lachnospirales</taxon>
        <taxon>Lachnospiraceae</taxon>
        <taxon>Anaerocolumna</taxon>
    </lineage>
</organism>
<dbReference type="AlphaFoldDB" id="A0A6P1TQR3"/>
<protein>
    <submittedName>
        <fullName evidence="1">Asp/Glu/hydantoin racemase</fullName>
    </submittedName>
</protein>
<sequence length="229" mass="25376">MKKDLSNKTLGIIHASHITIGAMEPYIQKYIPEVNIMHLCDDTIQRDNIRAGVGVIPKVNYFKFTQYAHNLEEAGVNLILLACSTFNYAAELGRPLVNVPIAQIDRPMMETAVKQGKKIGLLATLATTIPSSERLLQIAAKEAGKEIEFKTVLCSEAFEELSKGHVEVHNEILLEAINRLSEETECIVMAQLSMSALAPLLTNTKVPVFNSGDTGFESVRQILERMETH</sequence>
<evidence type="ECO:0000313" key="1">
    <source>
        <dbReference type="EMBL" id="QHQ62823.1"/>
    </source>
</evidence>
<name>A0A6P1TQR3_9FIRM</name>
<dbReference type="EMBL" id="CP048000">
    <property type="protein sequence ID" value="QHQ62823.1"/>
    <property type="molecule type" value="Genomic_DNA"/>
</dbReference>
<dbReference type="GO" id="GO:0047661">
    <property type="term" value="F:amino-acid racemase activity"/>
    <property type="evidence" value="ECO:0007669"/>
    <property type="project" value="InterPro"/>
</dbReference>
<dbReference type="Pfam" id="PF01177">
    <property type="entry name" value="Asp_Glu_race"/>
    <property type="match status" value="1"/>
</dbReference>
<gene>
    <name evidence="1" type="ORF">Ana3638_20245</name>
</gene>
<dbReference type="InterPro" id="IPR001920">
    <property type="entry name" value="Asp/Glu_race"/>
</dbReference>
<dbReference type="Gene3D" id="3.40.50.1860">
    <property type="match status" value="2"/>
</dbReference>
<dbReference type="RefSeq" id="WP_161839644.1">
    <property type="nucleotide sequence ID" value="NZ_CP048000.1"/>
</dbReference>
<dbReference type="InterPro" id="IPR015942">
    <property type="entry name" value="Asp/Glu/hydantoin_racemase"/>
</dbReference>